<feature type="active site" description="Charge relay system" evidence="5">
    <location>
        <position position="116"/>
    </location>
</feature>
<protein>
    <submittedName>
        <fullName evidence="9">Serine protease AprX</fullName>
    </submittedName>
</protein>
<dbReference type="SUPFAM" id="SSF52743">
    <property type="entry name" value="Subtilisin-like"/>
    <property type="match status" value="1"/>
</dbReference>
<evidence type="ECO:0000256" key="3">
    <source>
        <dbReference type="ARBA" id="ARBA00022801"/>
    </source>
</evidence>
<keyword evidence="7" id="KW-0732">Signal</keyword>
<feature type="signal peptide" evidence="7">
    <location>
        <begin position="1"/>
        <end position="27"/>
    </location>
</feature>
<proteinExistence type="inferred from homology"/>
<evidence type="ECO:0000256" key="7">
    <source>
        <dbReference type="SAM" id="SignalP"/>
    </source>
</evidence>
<name>A0A542E140_9MICO</name>
<feature type="active site" description="Charge relay system" evidence="5">
    <location>
        <position position="360"/>
    </location>
</feature>
<dbReference type="PROSITE" id="PS51892">
    <property type="entry name" value="SUBTILASE"/>
    <property type="match status" value="1"/>
</dbReference>
<evidence type="ECO:0000256" key="5">
    <source>
        <dbReference type="PROSITE-ProRule" id="PRU01240"/>
    </source>
</evidence>
<dbReference type="OrthoDB" id="3644449at2"/>
<dbReference type="InterPro" id="IPR006311">
    <property type="entry name" value="TAT_signal"/>
</dbReference>
<dbReference type="PANTHER" id="PTHR43806:SF11">
    <property type="entry name" value="CEREVISIN-RELATED"/>
    <property type="match status" value="1"/>
</dbReference>
<dbReference type="Pfam" id="PF00082">
    <property type="entry name" value="Peptidase_S8"/>
    <property type="match status" value="1"/>
</dbReference>
<comment type="similarity">
    <text evidence="1 5">Belongs to the peptidase S8 family.</text>
</comment>
<gene>
    <name evidence="9" type="ORF">FB458_2139</name>
</gene>
<dbReference type="RefSeq" id="WP_141848466.1">
    <property type="nucleotide sequence ID" value="NZ_BAAAPR010000005.1"/>
</dbReference>
<evidence type="ECO:0000256" key="1">
    <source>
        <dbReference type="ARBA" id="ARBA00011073"/>
    </source>
</evidence>
<dbReference type="InterPro" id="IPR015500">
    <property type="entry name" value="Peptidase_S8_subtilisin-rel"/>
</dbReference>
<dbReference type="GO" id="GO:0004252">
    <property type="term" value="F:serine-type endopeptidase activity"/>
    <property type="evidence" value="ECO:0007669"/>
    <property type="project" value="UniProtKB-UniRule"/>
</dbReference>
<comment type="caution">
    <text evidence="9">The sequence shown here is derived from an EMBL/GenBank/DDBJ whole genome shotgun (WGS) entry which is preliminary data.</text>
</comment>
<dbReference type="PROSITE" id="PS51318">
    <property type="entry name" value="TAT"/>
    <property type="match status" value="1"/>
</dbReference>
<dbReference type="Gene3D" id="3.40.50.200">
    <property type="entry name" value="Peptidase S8/S53 domain"/>
    <property type="match status" value="1"/>
</dbReference>
<dbReference type="PANTHER" id="PTHR43806">
    <property type="entry name" value="PEPTIDASE S8"/>
    <property type="match status" value="1"/>
</dbReference>
<dbReference type="InterPro" id="IPR050131">
    <property type="entry name" value="Peptidase_S8_subtilisin-like"/>
</dbReference>
<dbReference type="GO" id="GO:0006508">
    <property type="term" value="P:proteolysis"/>
    <property type="evidence" value="ECO:0007669"/>
    <property type="project" value="UniProtKB-KW"/>
</dbReference>
<feature type="chain" id="PRO_5039729479" evidence="7">
    <location>
        <begin position="28"/>
        <end position="564"/>
    </location>
</feature>
<feature type="region of interest" description="Disordered" evidence="6">
    <location>
        <begin position="28"/>
        <end position="64"/>
    </location>
</feature>
<keyword evidence="4 5" id="KW-0720">Serine protease</keyword>
<evidence type="ECO:0000256" key="2">
    <source>
        <dbReference type="ARBA" id="ARBA00022670"/>
    </source>
</evidence>
<sequence>MHVAPPRPRRRRRALAVTAVSSAAAFALGPSSLPGPAAAPPPASRPVDGTDLAGGKWGDASADGVAKDAYGRNRAERDPGSLFTIGRAIGARGLWAKKDRAGRPLTGQGVAVALLDSGISAVPGLDAPGKVTYGPDLSIEGNGVLAQQDTFGHGTFMAGIIAGRGAGNPAADLPSAPGDVQLGIAPDARLLSLKLATADGSTDVSQVVAALDWVVQHPVLPDGTRVRVVNLSYGTASAQDYRLDPLAAAAENAWHHGIVVVASGGNDGDVGRLSDPAVDPYVVAVGASDSGDRTDGWTGDHAVAASFSQVGSPDRHVDLVAPGTSVVSTRDPGSLIDTAHPSGLVDGDTSGRLFRGSGTSQAAAVVSGAVALLLQAYPDLTPDQVKLALTASADPVKKASDLTTGAGALDLKGAMDVAAHLLGTDRNAATLRAAAVQDFPRSTGQGSLDAARGGSTLVDASGADLAGEVDVQGRPWDPAAWWAASSGLTSWSDGQWLGTTWTGDGWQTGPDGLATSRWSTSRWSTSRWSDADWDTSQWSTSRWSTSRWSTSRWSSSRWSSSGWS</sequence>
<evidence type="ECO:0000256" key="4">
    <source>
        <dbReference type="ARBA" id="ARBA00022825"/>
    </source>
</evidence>
<keyword evidence="2 5" id="KW-0645">Protease</keyword>
<evidence type="ECO:0000259" key="8">
    <source>
        <dbReference type="Pfam" id="PF00082"/>
    </source>
</evidence>
<dbReference type="PRINTS" id="PR00723">
    <property type="entry name" value="SUBTILISIN"/>
</dbReference>
<keyword evidence="3 5" id="KW-0378">Hydrolase</keyword>
<dbReference type="EMBL" id="VFMN01000001">
    <property type="protein sequence ID" value="TQJ09035.1"/>
    <property type="molecule type" value="Genomic_DNA"/>
</dbReference>
<keyword evidence="10" id="KW-1185">Reference proteome</keyword>
<evidence type="ECO:0000313" key="9">
    <source>
        <dbReference type="EMBL" id="TQJ09035.1"/>
    </source>
</evidence>
<organism evidence="9 10">
    <name type="scientific">Lapillicoccus jejuensis</name>
    <dbReference type="NCBI Taxonomy" id="402171"/>
    <lineage>
        <taxon>Bacteria</taxon>
        <taxon>Bacillati</taxon>
        <taxon>Actinomycetota</taxon>
        <taxon>Actinomycetes</taxon>
        <taxon>Micrococcales</taxon>
        <taxon>Intrasporangiaceae</taxon>
        <taxon>Lapillicoccus</taxon>
    </lineage>
</organism>
<feature type="active site" description="Charge relay system" evidence="5">
    <location>
        <position position="153"/>
    </location>
</feature>
<evidence type="ECO:0000313" key="10">
    <source>
        <dbReference type="Proteomes" id="UP000317893"/>
    </source>
</evidence>
<dbReference type="AlphaFoldDB" id="A0A542E140"/>
<dbReference type="InterPro" id="IPR000209">
    <property type="entry name" value="Peptidase_S8/S53_dom"/>
</dbReference>
<evidence type="ECO:0000256" key="6">
    <source>
        <dbReference type="SAM" id="MobiDB-lite"/>
    </source>
</evidence>
<dbReference type="InterPro" id="IPR036852">
    <property type="entry name" value="Peptidase_S8/S53_dom_sf"/>
</dbReference>
<dbReference type="Proteomes" id="UP000317893">
    <property type="component" value="Unassembled WGS sequence"/>
</dbReference>
<reference evidence="9 10" key="1">
    <citation type="submission" date="2019-06" db="EMBL/GenBank/DDBJ databases">
        <title>Sequencing the genomes of 1000 actinobacteria strains.</title>
        <authorList>
            <person name="Klenk H.-P."/>
        </authorList>
    </citation>
    <scope>NUCLEOTIDE SEQUENCE [LARGE SCALE GENOMIC DNA]</scope>
    <source>
        <strain evidence="9 10">DSM 18607</strain>
    </source>
</reference>
<feature type="domain" description="Peptidase S8/S53" evidence="8">
    <location>
        <begin position="107"/>
        <end position="407"/>
    </location>
</feature>
<accession>A0A542E140</accession>